<protein>
    <submittedName>
        <fullName evidence="2">Uncharacterized protein</fullName>
    </submittedName>
</protein>
<feature type="compositionally biased region" description="Pro residues" evidence="1">
    <location>
        <begin position="122"/>
        <end position="133"/>
    </location>
</feature>
<gene>
    <name evidence="2" type="ORF">J1605_020511</name>
</gene>
<feature type="compositionally biased region" description="Pro residues" evidence="1">
    <location>
        <begin position="192"/>
        <end position="206"/>
    </location>
</feature>
<feature type="compositionally biased region" description="Basic and acidic residues" evidence="1">
    <location>
        <begin position="244"/>
        <end position="254"/>
    </location>
</feature>
<proteinExistence type="predicted"/>
<name>A0AB34HJW9_ESCRO</name>
<feature type="compositionally biased region" description="Basic residues" evidence="1">
    <location>
        <begin position="80"/>
        <end position="91"/>
    </location>
</feature>
<keyword evidence="3" id="KW-1185">Reference proteome</keyword>
<accession>A0AB34HJW9</accession>
<evidence type="ECO:0000313" key="3">
    <source>
        <dbReference type="Proteomes" id="UP001159641"/>
    </source>
</evidence>
<dbReference type="Proteomes" id="UP001159641">
    <property type="component" value="Unassembled WGS sequence"/>
</dbReference>
<comment type="caution">
    <text evidence="2">The sequence shown here is derived from an EMBL/GenBank/DDBJ whole genome shotgun (WGS) entry which is preliminary data.</text>
</comment>
<feature type="region of interest" description="Disordered" evidence="1">
    <location>
        <begin position="16"/>
        <end position="254"/>
    </location>
</feature>
<feature type="compositionally biased region" description="Basic residues" evidence="1">
    <location>
        <begin position="100"/>
        <end position="113"/>
    </location>
</feature>
<dbReference type="EMBL" id="JAIQCJ010001201">
    <property type="protein sequence ID" value="KAJ8791789.1"/>
    <property type="molecule type" value="Genomic_DNA"/>
</dbReference>
<reference evidence="2 3" key="1">
    <citation type="submission" date="2022-11" db="EMBL/GenBank/DDBJ databases">
        <title>Whole genome sequence of Eschrichtius robustus ER-17-0199.</title>
        <authorList>
            <person name="Bruniche-Olsen A."/>
            <person name="Black A.N."/>
            <person name="Fields C.J."/>
            <person name="Walden K."/>
            <person name="Dewoody J.A."/>
        </authorList>
    </citation>
    <scope>NUCLEOTIDE SEQUENCE [LARGE SCALE GENOMIC DNA]</scope>
    <source>
        <strain evidence="2">ER-17-0199</strain>
        <tissue evidence="2">Blubber</tissue>
    </source>
</reference>
<sequence>MTYLCGYLMHIGCAKDKRRQSEPSVRPGGGTWERNHRFTLRVSVTRTVGTADGPRAGSGDRRARDGADLWRRAPQGQGRGRARGGGRRRGRALPATPRGERRRRPGRLPHALRPRPAAGVPARPPMSSAPPRSPALRPHRMKKDESFLGKLGGTLARKKKAKEGECAGRRPPASCRARAAPRPADPGGWPTAPAPARMPPRVPPGPDCVAAGATRPETRRDPRARPPTPARPAQRAAVTFGTAHDPRSFLLRDL</sequence>
<evidence type="ECO:0000313" key="2">
    <source>
        <dbReference type="EMBL" id="KAJ8791789.1"/>
    </source>
</evidence>
<feature type="compositionally biased region" description="Low complexity" evidence="1">
    <location>
        <begin position="169"/>
        <end position="191"/>
    </location>
</feature>
<organism evidence="2 3">
    <name type="scientific">Eschrichtius robustus</name>
    <name type="common">California gray whale</name>
    <name type="synonym">Eschrichtius gibbosus</name>
    <dbReference type="NCBI Taxonomy" id="9764"/>
    <lineage>
        <taxon>Eukaryota</taxon>
        <taxon>Metazoa</taxon>
        <taxon>Chordata</taxon>
        <taxon>Craniata</taxon>
        <taxon>Vertebrata</taxon>
        <taxon>Euteleostomi</taxon>
        <taxon>Mammalia</taxon>
        <taxon>Eutheria</taxon>
        <taxon>Laurasiatheria</taxon>
        <taxon>Artiodactyla</taxon>
        <taxon>Whippomorpha</taxon>
        <taxon>Cetacea</taxon>
        <taxon>Mysticeti</taxon>
        <taxon>Eschrichtiidae</taxon>
        <taxon>Eschrichtius</taxon>
    </lineage>
</organism>
<evidence type="ECO:0000256" key="1">
    <source>
        <dbReference type="SAM" id="MobiDB-lite"/>
    </source>
</evidence>
<dbReference type="AlphaFoldDB" id="A0AB34HJW9"/>
<feature type="compositionally biased region" description="Basic and acidic residues" evidence="1">
    <location>
        <begin position="58"/>
        <end position="71"/>
    </location>
</feature>